<dbReference type="OrthoDB" id="3270653at2759"/>
<accession>A0A5C3NLP4</accession>
<feature type="region of interest" description="Disordered" evidence="1">
    <location>
        <begin position="152"/>
        <end position="288"/>
    </location>
</feature>
<sequence>MSATAEDNSLTPPNPHFARDSSRDSVGPGGSTSSLGSFDGPTPPPLSNSPYSSQSVLSDSRSQSAERRPRANHNRSLSRPVSMASSISTAHTTRSRSTIRGPPHARYSNVQIVLPAPLAPSVYLEETDSEVHVFLDSPVHGRSATDSWVAVGNQRSVSQERPSVRNHQRTASGSSRTSKRSQRPDPTSMYQPSVRPPPVPRLPSGYSDPYSSSSASVSPEPHQYPPPENTIRGRQQRVPSQSSAHAPHKLQKQRSRSRSKGATLRQPSYGHNAQVPAAEAYYGQPQAV</sequence>
<feature type="compositionally biased region" description="Low complexity" evidence="1">
    <location>
        <begin position="52"/>
        <end position="63"/>
    </location>
</feature>
<protein>
    <submittedName>
        <fullName evidence="2">Uncharacterized protein</fullName>
    </submittedName>
</protein>
<evidence type="ECO:0000313" key="2">
    <source>
        <dbReference type="EMBL" id="TFK57406.1"/>
    </source>
</evidence>
<dbReference type="EMBL" id="ML213503">
    <property type="protein sequence ID" value="TFK57406.1"/>
    <property type="molecule type" value="Genomic_DNA"/>
</dbReference>
<feature type="compositionally biased region" description="Polar residues" evidence="1">
    <location>
        <begin position="74"/>
        <end position="98"/>
    </location>
</feature>
<evidence type="ECO:0000256" key="1">
    <source>
        <dbReference type="SAM" id="MobiDB-lite"/>
    </source>
</evidence>
<evidence type="ECO:0000313" key="3">
    <source>
        <dbReference type="Proteomes" id="UP000305948"/>
    </source>
</evidence>
<name>A0A5C3NLP4_9AGAM</name>
<feature type="region of interest" description="Disordered" evidence="1">
    <location>
        <begin position="1"/>
        <end position="109"/>
    </location>
</feature>
<feature type="compositionally biased region" description="Polar residues" evidence="1">
    <location>
        <begin position="1"/>
        <end position="11"/>
    </location>
</feature>
<feature type="compositionally biased region" description="Basic residues" evidence="1">
    <location>
        <begin position="246"/>
        <end position="259"/>
    </location>
</feature>
<keyword evidence="3" id="KW-1185">Reference proteome</keyword>
<dbReference type="AlphaFoldDB" id="A0A5C3NLP4"/>
<organism evidence="2 3">
    <name type="scientific">Heliocybe sulcata</name>
    <dbReference type="NCBI Taxonomy" id="5364"/>
    <lineage>
        <taxon>Eukaryota</taxon>
        <taxon>Fungi</taxon>
        <taxon>Dikarya</taxon>
        <taxon>Basidiomycota</taxon>
        <taxon>Agaricomycotina</taxon>
        <taxon>Agaricomycetes</taxon>
        <taxon>Gloeophyllales</taxon>
        <taxon>Gloeophyllaceae</taxon>
        <taxon>Heliocybe</taxon>
    </lineage>
</organism>
<reference evidence="2 3" key="1">
    <citation type="journal article" date="2019" name="Nat. Ecol. Evol.">
        <title>Megaphylogeny resolves global patterns of mushroom evolution.</title>
        <authorList>
            <person name="Varga T."/>
            <person name="Krizsan K."/>
            <person name="Foldi C."/>
            <person name="Dima B."/>
            <person name="Sanchez-Garcia M."/>
            <person name="Sanchez-Ramirez S."/>
            <person name="Szollosi G.J."/>
            <person name="Szarkandi J.G."/>
            <person name="Papp V."/>
            <person name="Albert L."/>
            <person name="Andreopoulos W."/>
            <person name="Angelini C."/>
            <person name="Antonin V."/>
            <person name="Barry K.W."/>
            <person name="Bougher N.L."/>
            <person name="Buchanan P."/>
            <person name="Buyck B."/>
            <person name="Bense V."/>
            <person name="Catcheside P."/>
            <person name="Chovatia M."/>
            <person name="Cooper J."/>
            <person name="Damon W."/>
            <person name="Desjardin D."/>
            <person name="Finy P."/>
            <person name="Geml J."/>
            <person name="Haridas S."/>
            <person name="Hughes K."/>
            <person name="Justo A."/>
            <person name="Karasinski D."/>
            <person name="Kautmanova I."/>
            <person name="Kiss B."/>
            <person name="Kocsube S."/>
            <person name="Kotiranta H."/>
            <person name="LaButti K.M."/>
            <person name="Lechner B.E."/>
            <person name="Liimatainen K."/>
            <person name="Lipzen A."/>
            <person name="Lukacs Z."/>
            <person name="Mihaltcheva S."/>
            <person name="Morgado L.N."/>
            <person name="Niskanen T."/>
            <person name="Noordeloos M.E."/>
            <person name="Ohm R.A."/>
            <person name="Ortiz-Santana B."/>
            <person name="Ovrebo C."/>
            <person name="Racz N."/>
            <person name="Riley R."/>
            <person name="Savchenko A."/>
            <person name="Shiryaev A."/>
            <person name="Soop K."/>
            <person name="Spirin V."/>
            <person name="Szebenyi C."/>
            <person name="Tomsovsky M."/>
            <person name="Tulloss R.E."/>
            <person name="Uehling J."/>
            <person name="Grigoriev I.V."/>
            <person name="Vagvolgyi C."/>
            <person name="Papp T."/>
            <person name="Martin F.M."/>
            <person name="Miettinen O."/>
            <person name="Hibbett D.S."/>
            <person name="Nagy L.G."/>
        </authorList>
    </citation>
    <scope>NUCLEOTIDE SEQUENCE [LARGE SCALE GENOMIC DNA]</scope>
    <source>
        <strain evidence="2 3">OMC1185</strain>
    </source>
</reference>
<gene>
    <name evidence="2" type="ORF">OE88DRAFT_1730774</name>
</gene>
<proteinExistence type="predicted"/>
<dbReference type="Proteomes" id="UP000305948">
    <property type="component" value="Unassembled WGS sequence"/>
</dbReference>
<feature type="compositionally biased region" description="Low complexity" evidence="1">
    <location>
        <begin position="202"/>
        <end position="221"/>
    </location>
</feature>